<sequence>MAMSSSKCFDLEGCCIPPVYCGYQRKNQTRAVSKSELSGACSLLGLPLLALFLVQVMQLNIFDIETGLPDFPSLIFLFVAAVHGGIQQPSWSTYLDDDIVIEGISEVKDAGKQSASSSANS</sequence>
<evidence type="ECO:0000313" key="2">
    <source>
        <dbReference type="Proteomes" id="UP001062846"/>
    </source>
</evidence>
<proteinExistence type="predicted"/>
<keyword evidence="2" id="KW-1185">Reference proteome</keyword>
<reference evidence="1" key="1">
    <citation type="submission" date="2022-02" db="EMBL/GenBank/DDBJ databases">
        <title>Plant Genome Project.</title>
        <authorList>
            <person name="Zhang R.-G."/>
        </authorList>
    </citation>
    <scope>NUCLEOTIDE SEQUENCE</scope>
    <source>
        <strain evidence="1">AT1</strain>
    </source>
</reference>
<evidence type="ECO:0000313" key="1">
    <source>
        <dbReference type="EMBL" id="KAI8539622.1"/>
    </source>
</evidence>
<gene>
    <name evidence="1" type="ORF">RHMOL_Rhmol09G0197600</name>
</gene>
<dbReference type="Proteomes" id="UP001062846">
    <property type="component" value="Chromosome 9"/>
</dbReference>
<name>A0ACC0MGM1_RHOML</name>
<dbReference type="EMBL" id="CM046396">
    <property type="protein sequence ID" value="KAI8539622.1"/>
    <property type="molecule type" value="Genomic_DNA"/>
</dbReference>
<organism evidence="1 2">
    <name type="scientific">Rhododendron molle</name>
    <name type="common">Chinese azalea</name>
    <name type="synonym">Azalea mollis</name>
    <dbReference type="NCBI Taxonomy" id="49168"/>
    <lineage>
        <taxon>Eukaryota</taxon>
        <taxon>Viridiplantae</taxon>
        <taxon>Streptophyta</taxon>
        <taxon>Embryophyta</taxon>
        <taxon>Tracheophyta</taxon>
        <taxon>Spermatophyta</taxon>
        <taxon>Magnoliopsida</taxon>
        <taxon>eudicotyledons</taxon>
        <taxon>Gunneridae</taxon>
        <taxon>Pentapetalae</taxon>
        <taxon>asterids</taxon>
        <taxon>Ericales</taxon>
        <taxon>Ericaceae</taxon>
        <taxon>Ericoideae</taxon>
        <taxon>Rhodoreae</taxon>
        <taxon>Rhododendron</taxon>
    </lineage>
</organism>
<protein>
    <submittedName>
        <fullName evidence="1">Uncharacterized protein</fullName>
    </submittedName>
</protein>
<accession>A0ACC0MGM1</accession>
<comment type="caution">
    <text evidence="1">The sequence shown here is derived from an EMBL/GenBank/DDBJ whole genome shotgun (WGS) entry which is preliminary data.</text>
</comment>